<feature type="compositionally biased region" description="Polar residues" evidence="1">
    <location>
        <begin position="491"/>
        <end position="503"/>
    </location>
</feature>
<feature type="compositionally biased region" description="Pro residues" evidence="1">
    <location>
        <begin position="561"/>
        <end position="572"/>
    </location>
</feature>
<protein>
    <submittedName>
        <fullName evidence="2">Uncharacterized protein</fullName>
    </submittedName>
</protein>
<sequence>MASTENPVLEDIFQTHDRLVRVYDRQEREIIEKYKDNYTKATTNLDRKQVVCEILPALFNHWSKSRTVSHSRDFMQEEAKKLLAWIRNNWRGERLTKAATMGKKLKCTTVLWYNRREEVYKEIASILGIESAGVGTPGIFENRMKAMSNIISRMSDREKRQLDVEASNYASVVYSDEDKRKKAKKYAFKKLDEAANQQWAEMGLMSITFVCQINESGQLLVQVHDQVASIIGVCSTLFEEQKPDEVTQMKRLISTYVRGLLNAKERATSGTQIMAKLDLFILDQDADGFPILPQDFDVSKVNRKDLESLLRLYLGQNYKLATYGRTLQTPYKAIELNQSKFISPEYLPPRFKLKRPRFLDLEDLRKLFTHLRSRQETFPLSQVFRFRKVKKGRKGDDLEDTWYPDETRNIDAERNKCRPPPPKKPKKSKTAPMRIEEMEGASSLITFDSTQEAMPTGTATPPGNTILDSMIDPALRSESTASHNVLPDPKATTSIQIPSAENSQPQPQPRPRKPPTTPAEIAQHQQNLQDLDNAWRISNELLGLQLPTSIEPAPAHAPASAPAPAPAPPAPTPAHAHTHIHTPAHAPAYAPAHAHTPAHAPPAPAHTPAHAPPAPAPAPAHAHAHAHAHAPTSTSTSTPIPTPAPLANRRKRKEVEETLIIEGKRTRRP</sequence>
<feature type="region of interest" description="Disordered" evidence="1">
    <location>
        <begin position="395"/>
        <end position="435"/>
    </location>
</feature>
<proteinExistence type="predicted"/>
<feature type="compositionally biased region" description="Pro residues" evidence="1">
    <location>
        <begin position="506"/>
        <end position="517"/>
    </location>
</feature>
<dbReference type="AlphaFoldDB" id="A0A8H7XP18"/>
<feature type="region of interest" description="Disordered" evidence="1">
    <location>
        <begin position="591"/>
        <end position="669"/>
    </location>
</feature>
<feature type="region of interest" description="Disordered" evidence="1">
    <location>
        <begin position="550"/>
        <end position="579"/>
    </location>
</feature>
<feature type="compositionally biased region" description="Polar residues" evidence="1">
    <location>
        <begin position="447"/>
        <end position="467"/>
    </location>
</feature>
<reference evidence="2" key="1">
    <citation type="submission" date="2021-02" db="EMBL/GenBank/DDBJ databases">
        <title>Psilocybe cubensis genome.</title>
        <authorList>
            <person name="Mckernan K.J."/>
            <person name="Crawford S."/>
            <person name="Trippe A."/>
            <person name="Kane L.T."/>
            <person name="Mclaughlin S."/>
        </authorList>
    </citation>
    <scope>NUCLEOTIDE SEQUENCE [LARGE SCALE GENOMIC DNA]</scope>
    <source>
        <strain evidence="2">MGC-MH-2018</strain>
    </source>
</reference>
<evidence type="ECO:0000313" key="2">
    <source>
        <dbReference type="EMBL" id="KAG5164172.1"/>
    </source>
</evidence>
<comment type="caution">
    <text evidence="2">The sequence shown here is derived from an EMBL/GenBank/DDBJ whole genome shotgun (WGS) entry which is preliminary data.</text>
</comment>
<evidence type="ECO:0000256" key="1">
    <source>
        <dbReference type="SAM" id="MobiDB-lite"/>
    </source>
</evidence>
<organism evidence="2">
    <name type="scientific">Psilocybe cubensis</name>
    <name type="common">Psychedelic mushroom</name>
    <name type="synonym">Stropharia cubensis</name>
    <dbReference type="NCBI Taxonomy" id="181762"/>
    <lineage>
        <taxon>Eukaryota</taxon>
        <taxon>Fungi</taxon>
        <taxon>Dikarya</taxon>
        <taxon>Basidiomycota</taxon>
        <taxon>Agaricomycotina</taxon>
        <taxon>Agaricomycetes</taxon>
        <taxon>Agaricomycetidae</taxon>
        <taxon>Agaricales</taxon>
        <taxon>Agaricineae</taxon>
        <taxon>Strophariaceae</taxon>
        <taxon>Psilocybe</taxon>
    </lineage>
</organism>
<feature type="compositionally biased region" description="Basic and acidic residues" evidence="1">
    <location>
        <begin position="405"/>
        <end position="416"/>
    </location>
</feature>
<dbReference type="EMBL" id="JAFIQS010000012">
    <property type="protein sequence ID" value="KAG5164172.1"/>
    <property type="molecule type" value="Genomic_DNA"/>
</dbReference>
<feature type="compositionally biased region" description="Low complexity" evidence="1">
    <location>
        <begin position="629"/>
        <end position="639"/>
    </location>
</feature>
<feature type="compositionally biased region" description="Pro residues" evidence="1">
    <location>
        <begin position="599"/>
        <end position="618"/>
    </location>
</feature>
<name>A0A8H7XP18_PSICU</name>
<gene>
    <name evidence="2" type="ORF">JR316_010666</name>
</gene>
<feature type="region of interest" description="Disordered" evidence="1">
    <location>
        <begin position="447"/>
        <end position="522"/>
    </location>
</feature>
<accession>A0A8H7XP18</accession>